<keyword evidence="9" id="KW-1185">Reference proteome</keyword>
<name>A0A0W1R9U5_9EURY</name>
<accession>A0A0W1R9U5</accession>
<dbReference type="InterPro" id="IPR010432">
    <property type="entry name" value="RDD"/>
</dbReference>
<feature type="transmembrane region" description="Helical" evidence="6">
    <location>
        <begin position="161"/>
        <end position="179"/>
    </location>
</feature>
<dbReference type="AlphaFoldDB" id="A0A0W1R9U5"/>
<dbReference type="GO" id="GO:0016020">
    <property type="term" value="C:membrane"/>
    <property type="evidence" value="ECO:0007669"/>
    <property type="project" value="UniProtKB-SubCell"/>
</dbReference>
<feature type="transmembrane region" description="Helical" evidence="6">
    <location>
        <begin position="123"/>
        <end position="149"/>
    </location>
</feature>
<feature type="domain" description="RDD" evidence="7">
    <location>
        <begin position="288"/>
        <end position="420"/>
    </location>
</feature>
<feature type="transmembrane region" description="Helical" evidence="6">
    <location>
        <begin position="295"/>
        <end position="318"/>
    </location>
</feature>
<comment type="caution">
    <text evidence="8">The sequence shown here is derived from an EMBL/GenBank/DDBJ whole genome shotgun (WGS) entry which is preliminary data.</text>
</comment>
<keyword evidence="2 6" id="KW-0812">Transmembrane</keyword>
<organism evidence="8 9">
    <name type="scientific">Haloprofundus marisrubri</name>
    <dbReference type="NCBI Taxonomy" id="1514971"/>
    <lineage>
        <taxon>Archaea</taxon>
        <taxon>Methanobacteriati</taxon>
        <taxon>Methanobacteriota</taxon>
        <taxon>Stenosarchaea group</taxon>
        <taxon>Halobacteria</taxon>
        <taxon>Halobacteriales</taxon>
        <taxon>Haloferacaceae</taxon>
        <taxon>Haloprofundus</taxon>
    </lineage>
</organism>
<reference evidence="8 9" key="1">
    <citation type="submission" date="2015-12" db="EMBL/GenBank/DDBJ databases">
        <title>Haloprofundus marisrubri gen. nov., sp. nov., an extremely halophilic archaeon isolated from the Discovery deep brine-seawater interface in the Red Sea.</title>
        <authorList>
            <person name="Zhang G."/>
            <person name="Stingl U."/>
            <person name="Rashid M."/>
        </authorList>
    </citation>
    <scope>NUCLEOTIDE SEQUENCE [LARGE SCALE GENOMIC DNA]</scope>
    <source>
        <strain evidence="8 9">SB9</strain>
    </source>
</reference>
<gene>
    <name evidence="8" type="ORF">AUR64_11930</name>
</gene>
<keyword evidence="3 6" id="KW-1133">Transmembrane helix</keyword>
<comment type="subcellular location">
    <subcellularLocation>
        <location evidence="1">Membrane</location>
        <topology evidence="1">Multi-pass membrane protein</topology>
    </subcellularLocation>
</comment>
<evidence type="ECO:0000256" key="6">
    <source>
        <dbReference type="SAM" id="Phobius"/>
    </source>
</evidence>
<feature type="region of interest" description="Disordered" evidence="5">
    <location>
        <begin position="431"/>
        <end position="450"/>
    </location>
</feature>
<dbReference type="Pfam" id="PF06271">
    <property type="entry name" value="RDD"/>
    <property type="match status" value="1"/>
</dbReference>
<evidence type="ECO:0000256" key="3">
    <source>
        <dbReference type="ARBA" id="ARBA00022989"/>
    </source>
</evidence>
<dbReference type="PANTHER" id="PTHR38480:SF1">
    <property type="entry name" value="SLR0254 PROTEIN"/>
    <property type="match status" value="1"/>
</dbReference>
<dbReference type="PANTHER" id="PTHR38480">
    <property type="entry name" value="SLR0254 PROTEIN"/>
    <property type="match status" value="1"/>
</dbReference>
<evidence type="ECO:0000256" key="5">
    <source>
        <dbReference type="SAM" id="MobiDB-lite"/>
    </source>
</evidence>
<evidence type="ECO:0000256" key="1">
    <source>
        <dbReference type="ARBA" id="ARBA00004141"/>
    </source>
</evidence>
<evidence type="ECO:0000256" key="2">
    <source>
        <dbReference type="ARBA" id="ARBA00022692"/>
    </source>
</evidence>
<evidence type="ECO:0000313" key="9">
    <source>
        <dbReference type="Proteomes" id="UP000054387"/>
    </source>
</evidence>
<proteinExistence type="predicted"/>
<feature type="transmembrane region" description="Helical" evidence="6">
    <location>
        <begin position="330"/>
        <end position="353"/>
    </location>
</feature>
<dbReference type="Proteomes" id="UP000054387">
    <property type="component" value="Unassembled WGS sequence"/>
</dbReference>
<evidence type="ECO:0000313" key="8">
    <source>
        <dbReference type="EMBL" id="KTG10281.1"/>
    </source>
</evidence>
<protein>
    <recommendedName>
        <fullName evidence="7">RDD domain-containing protein</fullName>
    </recommendedName>
</protein>
<feature type="transmembrane region" description="Helical" evidence="6">
    <location>
        <begin position="185"/>
        <end position="203"/>
    </location>
</feature>
<evidence type="ECO:0000259" key="7">
    <source>
        <dbReference type="Pfam" id="PF06271"/>
    </source>
</evidence>
<dbReference type="STRING" id="1514971.AUR64_11930"/>
<dbReference type="EMBL" id="LOPU01000018">
    <property type="protein sequence ID" value="KTG10281.1"/>
    <property type="molecule type" value="Genomic_DNA"/>
</dbReference>
<feature type="transmembrane region" description="Helical" evidence="6">
    <location>
        <begin position="57"/>
        <end position="76"/>
    </location>
</feature>
<keyword evidence="4 6" id="KW-0472">Membrane</keyword>
<dbReference type="RefSeq" id="WP_058581635.1">
    <property type="nucleotide sequence ID" value="NZ_LOPU01000018.1"/>
</dbReference>
<feature type="compositionally biased region" description="Polar residues" evidence="5">
    <location>
        <begin position="263"/>
        <end position="277"/>
    </location>
</feature>
<evidence type="ECO:0000256" key="4">
    <source>
        <dbReference type="ARBA" id="ARBA00023136"/>
    </source>
</evidence>
<sequence length="450" mass="48066">MTGTDLRLFGSIHADRRGKVAAELGEFADGVDALFVEMPATNVTYRTYLRAFTRTPVVGLGLVLMMLVHYPVYALLQRSPHGVERLAVAELVEEWGLDVHAVDDDHPVVFLADAGPKWILSNWAALAALLVYDLAGTLGTVVLLVGAFVSLQLVTVYTTRLWAVLTLPLSLLFLHQLVFGPWASTTAVGVVGVGFLALVLAGIDTRNETMLDRIGEVSADREYGDVCLVTGNAHLSGLLDADTPGVRVSKTHTSKWLRRSTETVENPESATEYNTELTGEPGTEGSVLGARIGAAVVDGVVTLAAAFALFMGMGLAASRLSDTTFLTRTAAGMVVLSGFVVAPTLAAILYGYVAEHRYGRTLGKRLFGLLVVESDGTRCTRRAAALRNLLRPVDFLFFYTVGFVTMAATPNRQRLGDIVADTTVVRVAEAPAPAESTTGHETIGVQSSSD</sequence>
<feature type="compositionally biased region" description="Polar residues" evidence="5">
    <location>
        <begin position="436"/>
        <end position="450"/>
    </location>
</feature>
<dbReference type="OrthoDB" id="307981at2157"/>
<feature type="region of interest" description="Disordered" evidence="5">
    <location>
        <begin position="259"/>
        <end position="282"/>
    </location>
</feature>